<proteinExistence type="predicted"/>
<organism evidence="1 2">
    <name type="scientific">Morella rubra</name>
    <name type="common">Chinese bayberry</name>
    <dbReference type="NCBI Taxonomy" id="262757"/>
    <lineage>
        <taxon>Eukaryota</taxon>
        <taxon>Viridiplantae</taxon>
        <taxon>Streptophyta</taxon>
        <taxon>Embryophyta</taxon>
        <taxon>Tracheophyta</taxon>
        <taxon>Spermatophyta</taxon>
        <taxon>Magnoliopsida</taxon>
        <taxon>eudicotyledons</taxon>
        <taxon>Gunneridae</taxon>
        <taxon>Pentapetalae</taxon>
        <taxon>rosids</taxon>
        <taxon>fabids</taxon>
        <taxon>Fagales</taxon>
        <taxon>Myricaceae</taxon>
        <taxon>Morella</taxon>
    </lineage>
</organism>
<dbReference type="EMBL" id="RXIC02000019">
    <property type="protein sequence ID" value="KAB1226434.1"/>
    <property type="molecule type" value="Genomic_DNA"/>
</dbReference>
<reference evidence="1 2" key="1">
    <citation type="journal article" date="2019" name="Plant Biotechnol. J.">
        <title>The red bayberry genome and genetic basis of sex determination.</title>
        <authorList>
            <person name="Jia H.M."/>
            <person name="Jia H.J."/>
            <person name="Cai Q.L."/>
            <person name="Wang Y."/>
            <person name="Zhao H.B."/>
            <person name="Yang W.F."/>
            <person name="Wang G.Y."/>
            <person name="Li Y.H."/>
            <person name="Zhan D.L."/>
            <person name="Shen Y.T."/>
            <person name="Niu Q.F."/>
            <person name="Chang L."/>
            <person name="Qiu J."/>
            <person name="Zhao L."/>
            <person name="Xie H.B."/>
            <person name="Fu W.Y."/>
            <person name="Jin J."/>
            <person name="Li X.W."/>
            <person name="Jiao Y."/>
            <person name="Zhou C.C."/>
            <person name="Tu T."/>
            <person name="Chai C.Y."/>
            <person name="Gao J.L."/>
            <person name="Fan L.J."/>
            <person name="van de Weg E."/>
            <person name="Wang J.Y."/>
            <person name="Gao Z.S."/>
        </authorList>
    </citation>
    <scope>NUCLEOTIDE SEQUENCE [LARGE SCALE GENOMIC DNA]</scope>
    <source>
        <tissue evidence="1">Leaves</tissue>
    </source>
</reference>
<dbReference type="Proteomes" id="UP000516437">
    <property type="component" value="Chromosome 1"/>
</dbReference>
<accession>A0A6A1WMP5</accession>
<evidence type="ECO:0000313" key="2">
    <source>
        <dbReference type="Proteomes" id="UP000516437"/>
    </source>
</evidence>
<protein>
    <submittedName>
        <fullName evidence="1">Uncharacterized protein</fullName>
    </submittedName>
</protein>
<keyword evidence="2" id="KW-1185">Reference proteome</keyword>
<comment type="caution">
    <text evidence="1">The sequence shown here is derived from an EMBL/GenBank/DDBJ whole genome shotgun (WGS) entry which is preliminary data.</text>
</comment>
<sequence>MPSMAMGTTATITMAMAMTITPAMETITRKRMILPKQVICYVDTGGNGTRTSFVQSKGSLPVQKVVRSSQCLERKLKKNKKQKGCFVDGDSKCEVTGKCKHPFPTNFFLPSL</sequence>
<dbReference type="AlphaFoldDB" id="A0A6A1WMP5"/>
<name>A0A6A1WMP5_9ROSI</name>
<gene>
    <name evidence="1" type="ORF">CJ030_MR1G014141</name>
</gene>
<evidence type="ECO:0000313" key="1">
    <source>
        <dbReference type="EMBL" id="KAB1226434.1"/>
    </source>
</evidence>